<dbReference type="InterPro" id="IPR001387">
    <property type="entry name" value="Cro/C1-type_HTH"/>
</dbReference>
<feature type="compositionally biased region" description="Low complexity" evidence="1">
    <location>
        <begin position="251"/>
        <end position="273"/>
    </location>
</feature>
<sequence>MPSRGPVGSYECGVAVSAQDDVAEFAALLRELKERTDRSYGSLARRLGMNTSTLHRYCAGGAVPVDFAPVERFAALCGASREERMDLHHRWLRAVEARRGPRAAPGSAGADAAPVSGSGERRTPSRERADGGAPATPEAERATPGEPADGEGTPDAVTGGPPADGPDAADGPYAAGGPARRTAAPPGPAGPPSGDGHVVGGPGDEGSGHRRPWYRRHKRVAVALAAVCALLATAGSLSALPDGRKPSAGQGPATASPSTSATTGPTAPRGRAPSPTPSAPGPTAPEERPASPGPGRSASAPAAALEGPAPVGAPPLAWSADSQAWAYGCGHDYVVAEPPERVPPPPVPQDAGTWAATQSAVHGGETLVELSVQGTSDTAVVLTALRVRVAGRADPVPGNAYAMDQGCGGALTPRYFDVDLDKDRPVARAVAGNDAGTPIPAVRMPYRVSATDPEVLLVTARTAHCDCRWYLELDWSSQGRTGTVRVDDRGRPFRTSGIEGLPRYAYDTSARGWSPRAR</sequence>
<feature type="compositionally biased region" description="Low complexity" evidence="1">
    <location>
        <begin position="102"/>
        <end position="118"/>
    </location>
</feature>
<dbReference type="Pfam" id="PF13560">
    <property type="entry name" value="HTH_31"/>
    <property type="match status" value="1"/>
</dbReference>
<dbReference type="InterPro" id="IPR010982">
    <property type="entry name" value="Lambda_DNA-bd_dom_sf"/>
</dbReference>
<dbReference type="CDD" id="cd00093">
    <property type="entry name" value="HTH_XRE"/>
    <property type="match status" value="1"/>
</dbReference>
<dbReference type="RefSeq" id="WP_051843372.1">
    <property type="nucleotide sequence ID" value="NZ_LGCN01000269.1"/>
</dbReference>
<reference evidence="2 3" key="1">
    <citation type="submission" date="2015-07" db="EMBL/GenBank/DDBJ databases">
        <authorList>
            <person name="Noorani M."/>
        </authorList>
    </citation>
    <scope>NUCLEOTIDE SEQUENCE [LARGE SCALE GENOMIC DNA]</scope>
    <source>
        <strain evidence="2 3">NRRL B-24567</strain>
    </source>
</reference>
<accession>A0A0M8QJ10</accession>
<feature type="compositionally biased region" description="Low complexity" evidence="1">
    <location>
        <begin position="154"/>
        <end position="184"/>
    </location>
</feature>
<dbReference type="AlphaFoldDB" id="A0A0M8QJ10"/>
<feature type="compositionally biased region" description="Low complexity" evidence="1">
    <location>
        <begin position="293"/>
        <end position="308"/>
    </location>
</feature>
<organism evidence="2 3">
    <name type="scientific">Streptomyces caelestis</name>
    <dbReference type="NCBI Taxonomy" id="36816"/>
    <lineage>
        <taxon>Bacteria</taxon>
        <taxon>Bacillati</taxon>
        <taxon>Actinomycetota</taxon>
        <taxon>Actinomycetes</taxon>
        <taxon>Kitasatosporales</taxon>
        <taxon>Streptomycetaceae</taxon>
        <taxon>Streptomyces</taxon>
    </lineage>
</organism>
<keyword evidence="3" id="KW-1185">Reference proteome</keyword>
<feature type="compositionally biased region" description="Pro residues" evidence="1">
    <location>
        <begin position="274"/>
        <end position="283"/>
    </location>
</feature>
<keyword evidence="2" id="KW-0238">DNA-binding</keyword>
<evidence type="ECO:0000313" key="3">
    <source>
        <dbReference type="Proteomes" id="UP000037773"/>
    </source>
</evidence>
<dbReference type="PATRIC" id="fig|36816.3.peg.8074"/>
<feature type="compositionally biased region" description="Basic and acidic residues" evidence="1">
    <location>
        <begin position="119"/>
        <end position="130"/>
    </location>
</feature>
<protein>
    <submittedName>
        <fullName evidence="2">DNA-binding protein</fullName>
    </submittedName>
</protein>
<dbReference type="EMBL" id="LGCN01000269">
    <property type="protein sequence ID" value="KOT27146.1"/>
    <property type="molecule type" value="Genomic_DNA"/>
</dbReference>
<feature type="region of interest" description="Disordered" evidence="1">
    <location>
        <begin position="98"/>
        <end position="211"/>
    </location>
</feature>
<dbReference type="OrthoDB" id="3359627at2"/>
<dbReference type="Proteomes" id="UP000037773">
    <property type="component" value="Unassembled WGS sequence"/>
</dbReference>
<gene>
    <name evidence="2" type="ORF">ADK41_37235</name>
</gene>
<evidence type="ECO:0000256" key="1">
    <source>
        <dbReference type="SAM" id="MobiDB-lite"/>
    </source>
</evidence>
<evidence type="ECO:0000313" key="2">
    <source>
        <dbReference type="EMBL" id="KOT27146.1"/>
    </source>
</evidence>
<name>A0A0M8QJ10_9ACTN</name>
<proteinExistence type="predicted"/>
<comment type="caution">
    <text evidence="2">The sequence shown here is derived from an EMBL/GenBank/DDBJ whole genome shotgun (WGS) entry which is preliminary data.</text>
</comment>
<feature type="region of interest" description="Disordered" evidence="1">
    <location>
        <begin position="238"/>
        <end position="308"/>
    </location>
</feature>
<dbReference type="SUPFAM" id="SSF47413">
    <property type="entry name" value="lambda repressor-like DNA-binding domains"/>
    <property type="match status" value="1"/>
</dbReference>
<dbReference type="GO" id="GO:0003677">
    <property type="term" value="F:DNA binding"/>
    <property type="evidence" value="ECO:0007669"/>
    <property type="project" value="UniProtKB-KW"/>
</dbReference>